<gene>
    <name evidence="2" type="ORF">T440DRAFT_523281</name>
</gene>
<organism evidence="2 3">
    <name type="scientific">Plenodomus tracheiphilus IPT5</name>
    <dbReference type="NCBI Taxonomy" id="1408161"/>
    <lineage>
        <taxon>Eukaryota</taxon>
        <taxon>Fungi</taxon>
        <taxon>Dikarya</taxon>
        <taxon>Ascomycota</taxon>
        <taxon>Pezizomycotina</taxon>
        <taxon>Dothideomycetes</taxon>
        <taxon>Pleosporomycetidae</taxon>
        <taxon>Pleosporales</taxon>
        <taxon>Pleosporineae</taxon>
        <taxon>Leptosphaeriaceae</taxon>
        <taxon>Plenodomus</taxon>
    </lineage>
</organism>
<proteinExistence type="predicted"/>
<accession>A0A6A7APS1</accession>
<protein>
    <submittedName>
        <fullName evidence="2">Uncharacterized protein</fullName>
    </submittedName>
</protein>
<dbReference type="AlphaFoldDB" id="A0A6A7APS1"/>
<evidence type="ECO:0000313" key="3">
    <source>
        <dbReference type="Proteomes" id="UP000799423"/>
    </source>
</evidence>
<feature type="compositionally biased region" description="Basic and acidic residues" evidence="1">
    <location>
        <begin position="141"/>
        <end position="153"/>
    </location>
</feature>
<dbReference type="Proteomes" id="UP000799423">
    <property type="component" value="Unassembled WGS sequence"/>
</dbReference>
<feature type="compositionally biased region" description="Acidic residues" evidence="1">
    <location>
        <begin position="154"/>
        <end position="163"/>
    </location>
</feature>
<evidence type="ECO:0000313" key="2">
    <source>
        <dbReference type="EMBL" id="KAF2844724.1"/>
    </source>
</evidence>
<dbReference type="EMBL" id="MU006366">
    <property type="protein sequence ID" value="KAF2844724.1"/>
    <property type="molecule type" value="Genomic_DNA"/>
</dbReference>
<sequence length="171" mass="19714">MSRHTTPESADVIRSRILSIRKDITPYEEALDTLEASVNTFIMSHHGPDGSTEAVSNLDNFFKAINNYQDELTNLKMGFLEYYTFENFKICVENSAFKEKAWFQQWSDQFDPQLKRLRKRFKKLDSRAVKLRLRVKGTPYEVKDEGTRERQEGDGEGAGDSEGDNTIGKAY</sequence>
<reference evidence="2" key="1">
    <citation type="submission" date="2020-01" db="EMBL/GenBank/DDBJ databases">
        <authorList>
            <consortium name="DOE Joint Genome Institute"/>
            <person name="Haridas S."/>
            <person name="Albert R."/>
            <person name="Binder M."/>
            <person name="Bloem J."/>
            <person name="Labutti K."/>
            <person name="Salamov A."/>
            <person name="Andreopoulos B."/>
            <person name="Baker S.E."/>
            <person name="Barry K."/>
            <person name="Bills G."/>
            <person name="Bluhm B.H."/>
            <person name="Cannon C."/>
            <person name="Castanera R."/>
            <person name="Culley D.E."/>
            <person name="Daum C."/>
            <person name="Ezra D."/>
            <person name="Gonzalez J.B."/>
            <person name="Henrissat B."/>
            <person name="Kuo A."/>
            <person name="Liang C."/>
            <person name="Lipzen A."/>
            <person name="Lutzoni F."/>
            <person name="Magnuson J."/>
            <person name="Mondo S."/>
            <person name="Nolan M."/>
            <person name="Ohm R."/>
            <person name="Pangilinan J."/>
            <person name="Park H.-J."/>
            <person name="Ramirez L."/>
            <person name="Alfaro M."/>
            <person name="Sun H."/>
            <person name="Tritt A."/>
            <person name="Yoshinaga Y."/>
            <person name="Zwiers L.-H."/>
            <person name="Turgeon B.G."/>
            <person name="Goodwin S.B."/>
            <person name="Spatafora J.W."/>
            <person name="Crous P.W."/>
            <person name="Grigoriev I.V."/>
        </authorList>
    </citation>
    <scope>NUCLEOTIDE SEQUENCE</scope>
    <source>
        <strain evidence="2">IPT5</strain>
    </source>
</reference>
<evidence type="ECO:0000256" key="1">
    <source>
        <dbReference type="SAM" id="MobiDB-lite"/>
    </source>
</evidence>
<keyword evidence="3" id="KW-1185">Reference proteome</keyword>
<name>A0A6A7APS1_9PLEO</name>
<feature type="region of interest" description="Disordered" evidence="1">
    <location>
        <begin position="140"/>
        <end position="171"/>
    </location>
</feature>